<gene>
    <name evidence="5" type="ORF">E0L32_007033</name>
</gene>
<evidence type="ECO:0000256" key="2">
    <source>
        <dbReference type="ARBA" id="ARBA00022679"/>
    </source>
</evidence>
<dbReference type="InParanoid" id="A0A507AXC3"/>
<feature type="domain" description="Glycosyltransferase 61 catalytic" evidence="4">
    <location>
        <begin position="308"/>
        <end position="444"/>
    </location>
</feature>
<dbReference type="InterPro" id="IPR049625">
    <property type="entry name" value="Glyco_transf_61_cat"/>
</dbReference>
<evidence type="ECO:0000313" key="5">
    <source>
        <dbReference type="EMBL" id="TPX12147.1"/>
    </source>
</evidence>
<keyword evidence="6" id="KW-1185">Reference proteome</keyword>
<organism evidence="5 6">
    <name type="scientific">Thyridium curvatum</name>
    <dbReference type="NCBI Taxonomy" id="1093900"/>
    <lineage>
        <taxon>Eukaryota</taxon>
        <taxon>Fungi</taxon>
        <taxon>Dikarya</taxon>
        <taxon>Ascomycota</taxon>
        <taxon>Pezizomycotina</taxon>
        <taxon>Sordariomycetes</taxon>
        <taxon>Sordariomycetidae</taxon>
        <taxon>Thyridiales</taxon>
        <taxon>Thyridiaceae</taxon>
        <taxon>Thyridium</taxon>
    </lineage>
</organism>
<dbReference type="STRING" id="1093900.A0A507AXC3"/>
<protein>
    <recommendedName>
        <fullName evidence="4">Glycosyltransferase 61 catalytic domain-containing protein</fullName>
    </recommendedName>
</protein>
<dbReference type="RefSeq" id="XP_030993858.1">
    <property type="nucleotide sequence ID" value="XM_031141732.1"/>
</dbReference>
<keyword evidence="3" id="KW-0325">Glycoprotein</keyword>
<dbReference type="PANTHER" id="PTHR20961">
    <property type="entry name" value="GLYCOSYLTRANSFERASE"/>
    <property type="match status" value="1"/>
</dbReference>
<evidence type="ECO:0000256" key="3">
    <source>
        <dbReference type="ARBA" id="ARBA00023180"/>
    </source>
</evidence>
<keyword evidence="1" id="KW-0328">Glycosyltransferase</keyword>
<name>A0A507AXC3_9PEZI</name>
<dbReference type="GeneID" id="41974480"/>
<dbReference type="GO" id="GO:0016757">
    <property type="term" value="F:glycosyltransferase activity"/>
    <property type="evidence" value="ECO:0007669"/>
    <property type="project" value="UniProtKB-KW"/>
</dbReference>
<dbReference type="OrthoDB" id="529273at2759"/>
<evidence type="ECO:0000313" key="6">
    <source>
        <dbReference type="Proteomes" id="UP000319257"/>
    </source>
</evidence>
<dbReference type="EMBL" id="SKBQ01000042">
    <property type="protein sequence ID" value="TPX12147.1"/>
    <property type="molecule type" value="Genomic_DNA"/>
</dbReference>
<comment type="caution">
    <text evidence="5">The sequence shown here is derived from an EMBL/GenBank/DDBJ whole genome shotgun (WGS) entry which is preliminary data.</text>
</comment>
<dbReference type="Pfam" id="PF04577">
    <property type="entry name" value="Glyco_transf_61"/>
    <property type="match status" value="1"/>
</dbReference>
<dbReference type="AlphaFoldDB" id="A0A507AXC3"/>
<evidence type="ECO:0000256" key="1">
    <source>
        <dbReference type="ARBA" id="ARBA00022676"/>
    </source>
</evidence>
<dbReference type="InterPro" id="IPR007657">
    <property type="entry name" value="Glycosyltransferase_61"/>
</dbReference>
<evidence type="ECO:0000259" key="4">
    <source>
        <dbReference type="Pfam" id="PF04577"/>
    </source>
</evidence>
<proteinExistence type="predicted"/>
<sequence length="530" mass="60368">MIANMAGPSRGHRKFLIASAITLLLLIYACNSRGLFVGDNPFWDKISRPSSPSKSSSAKDVGESIFPDDYRYVSDDQKDCETFLGASYLTAAAAKQADYCEASSPSKFHCFLAPRRGGEYKSDPTCLAQGVLYDPNPIESHRTLSESDAATPSEAPKPFSLQCTLRNFTNEMLLHPERKDSLADVPPVDKMDVYWFDTGLGQQMKEWEFDGQREQKCNSTDDGWILLVRREGNTNVWHKLMEPWQAMHSLDIMQMARNPATGTPWLSKRDAADVRVVFEDDRQEVYDRWWTMVTGNAPIRRSDLQPGTCFKNVILPMAGSSSPFWSALLETNYHDPCQTRFLLDTFIRRLFRFLNIAPRPAGDIHEDPTITIIDRKKTRRIIDMDSKRQALERAYPRSQINIVDFATITIEDQVRLMQATDVLVGHHGAGITNILYLPPDAAVVEIFPPFFSMRGFRSIARMRGLTHFAAPSIWPEEYNHTVHGTPLPDGWQRPQTDRTWQTDEVVYMTDEDFLGYIDGAVRNQKNKKHD</sequence>
<reference evidence="5 6" key="1">
    <citation type="submission" date="2019-06" db="EMBL/GenBank/DDBJ databases">
        <title>Draft genome sequence of the filamentous fungus Phialemoniopsis curvata isolated from diesel fuel.</title>
        <authorList>
            <person name="Varaljay V.A."/>
            <person name="Lyon W.J."/>
            <person name="Crouch A.L."/>
            <person name="Drake C.E."/>
            <person name="Hollomon J.M."/>
            <person name="Nadeau L.J."/>
            <person name="Nunn H.S."/>
            <person name="Stevenson B.S."/>
            <person name="Bojanowski C.L."/>
            <person name="Crookes-Goodson W.J."/>
        </authorList>
    </citation>
    <scope>NUCLEOTIDE SEQUENCE [LARGE SCALE GENOMIC DNA]</scope>
    <source>
        <strain evidence="5 6">D216</strain>
    </source>
</reference>
<accession>A0A507AXC3</accession>
<keyword evidence="2" id="KW-0808">Transferase</keyword>
<dbReference type="Proteomes" id="UP000319257">
    <property type="component" value="Unassembled WGS sequence"/>
</dbReference>